<feature type="compositionally biased region" description="Basic and acidic residues" evidence="2">
    <location>
        <begin position="88"/>
        <end position="117"/>
    </location>
</feature>
<feature type="DNA-binding region" description="HMG box" evidence="1">
    <location>
        <begin position="129"/>
        <end position="197"/>
    </location>
</feature>
<feature type="compositionally biased region" description="Gly residues" evidence="2">
    <location>
        <begin position="1"/>
        <end position="11"/>
    </location>
</feature>
<dbReference type="Gene3D" id="1.10.30.10">
    <property type="entry name" value="High mobility group box domain"/>
    <property type="match status" value="1"/>
</dbReference>
<dbReference type="Proteomes" id="UP000823674">
    <property type="component" value="Chromosome A09"/>
</dbReference>
<feature type="compositionally biased region" description="Basic and acidic residues" evidence="2">
    <location>
        <begin position="158"/>
        <end position="173"/>
    </location>
</feature>
<evidence type="ECO:0000313" key="5">
    <source>
        <dbReference type="Proteomes" id="UP000823674"/>
    </source>
</evidence>
<feature type="region of interest" description="Disordered" evidence="2">
    <location>
        <begin position="150"/>
        <end position="173"/>
    </location>
</feature>
<dbReference type="SUPFAM" id="SSF47095">
    <property type="entry name" value="HMG-box"/>
    <property type="match status" value="1"/>
</dbReference>
<evidence type="ECO:0000256" key="2">
    <source>
        <dbReference type="SAM" id="MobiDB-lite"/>
    </source>
</evidence>
<feature type="compositionally biased region" description="Acidic residues" evidence="2">
    <location>
        <begin position="228"/>
        <end position="249"/>
    </location>
</feature>
<organism evidence="4 5">
    <name type="scientific">Brassica rapa subsp. trilocularis</name>
    <dbReference type="NCBI Taxonomy" id="1813537"/>
    <lineage>
        <taxon>Eukaryota</taxon>
        <taxon>Viridiplantae</taxon>
        <taxon>Streptophyta</taxon>
        <taxon>Embryophyta</taxon>
        <taxon>Tracheophyta</taxon>
        <taxon>Spermatophyta</taxon>
        <taxon>Magnoliopsida</taxon>
        <taxon>eudicotyledons</taxon>
        <taxon>Gunneridae</taxon>
        <taxon>Pentapetalae</taxon>
        <taxon>rosids</taxon>
        <taxon>malvids</taxon>
        <taxon>Brassicales</taxon>
        <taxon>Brassicaceae</taxon>
        <taxon>Brassiceae</taxon>
        <taxon>Brassica</taxon>
    </lineage>
</organism>
<feature type="region of interest" description="Disordered" evidence="2">
    <location>
        <begin position="1"/>
        <end position="43"/>
    </location>
</feature>
<evidence type="ECO:0000256" key="1">
    <source>
        <dbReference type="PROSITE-ProRule" id="PRU00267"/>
    </source>
</evidence>
<dbReference type="CDD" id="cd22005">
    <property type="entry name" value="HMG-box_AtHMGB1-like"/>
    <property type="match status" value="1"/>
</dbReference>
<dbReference type="PROSITE" id="PS50118">
    <property type="entry name" value="HMG_BOX_2"/>
    <property type="match status" value="1"/>
</dbReference>
<gene>
    <name evidence="4" type="primary">A09p007520.1_BraROA</name>
    <name evidence="4" type="ORF">IGI04_033481</name>
</gene>
<dbReference type="Pfam" id="PF00505">
    <property type="entry name" value="HMG_box"/>
    <property type="match status" value="1"/>
</dbReference>
<accession>A0ABQ7L9T5</accession>
<feature type="region of interest" description="Disordered" evidence="2">
    <location>
        <begin position="87"/>
        <end position="131"/>
    </location>
</feature>
<evidence type="ECO:0000313" key="4">
    <source>
        <dbReference type="EMBL" id="KAG5382011.1"/>
    </source>
</evidence>
<dbReference type="SMART" id="SM00398">
    <property type="entry name" value="HMG"/>
    <property type="match status" value="1"/>
</dbReference>
<sequence length="249" mass="27740">MAGGGGGGGGSSKSNAAKQRKRVEAETKDESTAKNNSNTLLRAKDGSAFARCEGCNKNVAVALISMHSCSLDAKIRVNLEAQVVEMQAEAKKKPVERKKFTSDEPKAKRVRKASGEKNKKRSSTTSNKPKRPLTAFFIFMNDFRKTFKEENPSSNVKDVAKQGGEKWKSLTEEEKKVYLDKAAELKAEYNKSLESNDADEEEEDEEKQSDDDAEEKQADDADEKQAEENEVDKEPEDKEEAEDEILDDY</sequence>
<keyword evidence="5" id="KW-1185">Reference proteome</keyword>
<reference evidence="4 5" key="1">
    <citation type="submission" date="2021-03" db="EMBL/GenBank/DDBJ databases">
        <authorList>
            <person name="King G.J."/>
            <person name="Bancroft I."/>
            <person name="Baten A."/>
            <person name="Bloomfield J."/>
            <person name="Borpatragohain P."/>
            <person name="He Z."/>
            <person name="Irish N."/>
            <person name="Irwin J."/>
            <person name="Liu K."/>
            <person name="Mauleon R.P."/>
            <person name="Moore J."/>
            <person name="Morris R."/>
            <person name="Ostergaard L."/>
            <person name="Wang B."/>
            <person name="Wells R."/>
        </authorList>
    </citation>
    <scope>NUCLEOTIDE SEQUENCE [LARGE SCALE GENOMIC DNA]</scope>
    <source>
        <strain evidence="4">R-o-18</strain>
        <tissue evidence="4">Leaf</tissue>
    </source>
</reference>
<evidence type="ECO:0000259" key="3">
    <source>
        <dbReference type="PROSITE" id="PS50118"/>
    </source>
</evidence>
<dbReference type="InterPro" id="IPR009071">
    <property type="entry name" value="HMG_box_dom"/>
</dbReference>
<name>A0ABQ7L9T5_BRACM</name>
<dbReference type="PANTHER" id="PTHR47658:SF1">
    <property type="entry name" value="MEIOSIS INITIATOR PROTEIN"/>
    <property type="match status" value="1"/>
</dbReference>
<feature type="compositionally biased region" description="Basic and acidic residues" evidence="2">
    <location>
        <begin position="22"/>
        <end position="32"/>
    </location>
</feature>
<protein>
    <recommendedName>
        <fullName evidence="3">HMG box domain-containing protein</fullName>
    </recommendedName>
</protein>
<feature type="region of interest" description="Disordered" evidence="2">
    <location>
        <begin position="189"/>
        <end position="249"/>
    </location>
</feature>
<proteinExistence type="predicted"/>
<keyword evidence="1" id="KW-0238">DNA-binding</keyword>
<feature type="compositionally biased region" description="Acidic residues" evidence="2">
    <location>
        <begin position="196"/>
        <end position="214"/>
    </location>
</feature>
<comment type="caution">
    <text evidence="4">The sequence shown here is derived from an EMBL/GenBank/DDBJ whole genome shotgun (WGS) entry which is preliminary data.</text>
</comment>
<feature type="domain" description="HMG box" evidence="3">
    <location>
        <begin position="129"/>
        <end position="197"/>
    </location>
</feature>
<dbReference type="PANTHER" id="PTHR47658">
    <property type="entry name" value="HIGH MOBILITY GROUP B PROTEIN 12-RELATED"/>
    <property type="match status" value="1"/>
</dbReference>
<dbReference type="EMBL" id="JADBGQ010000008">
    <property type="protein sequence ID" value="KAG5382011.1"/>
    <property type="molecule type" value="Genomic_DNA"/>
</dbReference>
<feature type="compositionally biased region" description="Basic and acidic residues" evidence="2">
    <location>
        <begin position="215"/>
        <end position="227"/>
    </location>
</feature>
<dbReference type="InterPro" id="IPR036910">
    <property type="entry name" value="HMG_box_dom_sf"/>
</dbReference>
<keyword evidence="1" id="KW-0539">Nucleus</keyword>